<reference evidence="8" key="1">
    <citation type="journal article" date="2016" name="Nat. Commun.">
        <title>The channel catfish genome sequence provides insights into the evolution of scale formation in teleosts.</title>
        <authorList>
            <person name="Liu Z."/>
            <person name="Liu S."/>
            <person name="Yao J."/>
            <person name="Bao L."/>
            <person name="Zhang J."/>
            <person name="Li Y."/>
            <person name="Jiang C."/>
            <person name="Sun L."/>
            <person name="Wang R."/>
            <person name="Zhang Y."/>
            <person name="Zhou T."/>
            <person name="Zeng Q."/>
            <person name="Fu Q."/>
            <person name="Gao S."/>
            <person name="Li N."/>
            <person name="Koren S."/>
            <person name="Jiang Y."/>
            <person name="Zimin A."/>
            <person name="Xu P."/>
            <person name="Phillippy A.M."/>
            <person name="Geng X."/>
            <person name="Song L."/>
            <person name="Sun F."/>
            <person name="Li C."/>
            <person name="Wang X."/>
            <person name="Chen A."/>
            <person name="Jin Y."/>
            <person name="Yuan Z."/>
            <person name="Yang Y."/>
            <person name="Tan S."/>
            <person name="Peatman E."/>
            <person name="Lu J."/>
            <person name="Qin Z."/>
            <person name="Dunham R."/>
            <person name="Li Z."/>
            <person name="Sonstegard T."/>
            <person name="Feng J."/>
            <person name="Danzmann R.G."/>
            <person name="Schroeder S."/>
            <person name="Scheffler B."/>
            <person name="Duke M.V."/>
            <person name="Ballard L."/>
            <person name="Kucuktas H."/>
            <person name="Kaltenboeck L."/>
            <person name="Liu H."/>
            <person name="Armbruster J."/>
            <person name="Xie Y."/>
            <person name="Kirby M.L."/>
            <person name="Tian Y."/>
            <person name="Flanagan M.E."/>
            <person name="Mu W."/>
            <person name="Waldbieser G.C."/>
        </authorList>
    </citation>
    <scope>NUCLEOTIDE SEQUENCE [LARGE SCALE GENOMIC DNA]</scope>
    <source>
        <strain evidence="8">SDA103</strain>
    </source>
</reference>
<gene>
    <name evidence="9" type="primary">cnksr3</name>
</gene>
<dbReference type="GO" id="GO:0009966">
    <property type="term" value="P:regulation of signal transduction"/>
    <property type="evidence" value="ECO:0007669"/>
    <property type="project" value="InterPro"/>
</dbReference>
<dbReference type="Proteomes" id="UP000221080">
    <property type="component" value="Chromosome 25"/>
</dbReference>
<dbReference type="InterPro" id="IPR001660">
    <property type="entry name" value="SAM"/>
</dbReference>
<keyword evidence="9" id="KW-0418">Kinase</keyword>
<dbReference type="SUPFAM" id="SSF50729">
    <property type="entry name" value="PH domain-like"/>
    <property type="match status" value="1"/>
</dbReference>
<evidence type="ECO:0000256" key="2">
    <source>
        <dbReference type="ARBA" id="ARBA00022553"/>
    </source>
</evidence>
<feature type="domain" description="PH" evidence="4">
    <location>
        <begin position="648"/>
        <end position="747"/>
    </location>
</feature>
<evidence type="ECO:0000256" key="3">
    <source>
        <dbReference type="SAM" id="MobiDB-lite"/>
    </source>
</evidence>
<organism evidence="8 9">
    <name type="scientific">Ictalurus punctatus</name>
    <name type="common">Channel catfish</name>
    <name type="synonym">Silurus punctatus</name>
    <dbReference type="NCBI Taxonomy" id="7998"/>
    <lineage>
        <taxon>Eukaryota</taxon>
        <taxon>Metazoa</taxon>
        <taxon>Chordata</taxon>
        <taxon>Craniata</taxon>
        <taxon>Vertebrata</taxon>
        <taxon>Euteleostomi</taxon>
        <taxon>Actinopterygii</taxon>
        <taxon>Neopterygii</taxon>
        <taxon>Teleostei</taxon>
        <taxon>Ostariophysi</taxon>
        <taxon>Siluriformes</taxon>
        <taxon>Ictaluridae</taxon>
        <taxon>Ictalurus</taxon>
    </lineage>
</organism>
<comment type="similarity">
    <text evidence="1">Belongs to the CNKSR family.</text>
</comment>
<evidence type="ECO:0000256" key="1">
    <source>
        <dbReference type="ARBA" id="ARBA00009498"/>
    </source>
</evidence>
<keyword evidence="8" id="KW-1185">Reference proteome</keyword>
<dbReference type="FunFam" id="2.30.42.10:FF:000060">
    <property type="entry name" value="Connector enhancer of kinase suppressor of Ras 2"/>
    <property type="match status" value="1"/>
</dbReference>
<dbReference type="SMART" id="SM00454">
    <property type="entry name" value="SAM"/>
    <property type="match status" value="1"/>
</dbReference>
<dbReference type="AlphaFoldDB" id="A0A9F7TGB0"/>
<dbReference type="InterPro" id="IPR013761">
    <property type="entry name" value="SAM/pointed_sf"/>
</dbReference>
<dbReference type="CDD" id="cd06748">
    <property type="entry name" value="PDZ_CNK1_2_3-like"/>
    <property type="match status" value="1"/>
</dbReference>
<feature type="region of interest" description="Disordered" evidence="3">
    <location>
        <begin position="364"/>
        <end position="385"/>
    </location>
</feature>
<dbReference type="PROSITE" id="PS50003">
    <property type="entry name" value="PH_DOMAIN"/>
    <property type="match status" value="1"/>
</dbReference>
<dbReference type="InterPro" id="IPR011993">
    <property type="entry name" value="PH-like_dom_sf"/>
</dbReference>
<dbReference type="Gene3D" id="1.10.150.50">
    <property type="entry name" value="Transcription Factor, Ets-1"/>
    <property type="match status" value="1"/>
</dbReference>
<dbReference type="Pfam" id="PF10534">
    <property type="entry name" value="CRIC_ras_sig"/>
    <property type="match status" value="1"/>
</dbReference>
<evidence type="ECO:0000313" key="9">
    <source>
        <dbReference type="RefSeq" id="XP_053531889.1"/>
    </source>
</evidence>
<proteinExistence type="inferred from homology"/>
<reference evidence="9" key="2">
    <citation type="submission" date="2025-08" db="UniProtKB">
        <authorList>
            <consortium name="RefSeq"/>
        </authorList>
    </citation>
    <scope>IDENTIFICATION</scope>
    <source>
        <tissue evidence="9">Blood</tissue>
    </source>
</reference>
<dbReference type="InterPro" id="IPR001478">
    <property type="entry name" value="PDZ"/>
</dbReference>
<evidence type="ECO:0000259" key="7">
    <source>
        <dbReference type="PROSITE" id="PS51290"/>
    </source>
</evidence>
<dbReference type="Pfam" id="PF00595">
    <property type="entry name" value="PDZ"/>
    <property type="match status" value="1"/>
</dbReference>
<feature type="region of interest" description="Disordered" evidence="3">
    <location>
        <begin position="96"/>
        <end position="117"/>
    </location>
</feature>
<dbReference type="Pfam" id="PF00169">
    <property type="entry name" value="PH"/>
    <property type="match status" value="1"/>
</dbReference>
<feature type="compositionally biased region" description="Low complexity" evidence="3">
    <location>
        <begin position="321"/>
        <end position="330"/>
    </location>
</feature>
<dbReference type="PROSITE" id="PS50106">
    <property type="entry name" value="PDZ"/>
    <property type="match status" value="1"/>
</dbReference>
<dbReference type="SMART" id="SM00233">
    <property type="entry name" value="PH"/>
    <property type="match status" value="1"/>
</dbReference>
<evidence type="ECO:0000259" key="6">
    <source>
        <dbReference type="PROSITE" id="PS50106"/>
    </source>
</evidence>
<dbReference type="InterPro" id="IPR017874">
    <property type="entry name" value="CRIC_domain"/>
</dbReference>
<feature type="domain" description="SAM" evidence="5">
    <location>
        <begin position="7"/>
        <end position="72"/>
    </location>
</feature>
<name>A0A9F7TGB0_ICTPU</name>
<dbReference type="OrthoDB" id="74412at2759"/>
<dbReference type="GO" id="GO:0016301">
    <property type="term" value="F:kinase activity"/>
    <property type="evidence" value="ECO:0007669"/>
    <property type="project" value="UniProtKB-KW"/>
</dbReference>
<protein>
    <submittedName>
        <fullName evidence="9">Connector enhancer of kinase suppressor of ras 3</fullName>
    </submittedName>
</protein>
<dbReference type="PROSITE" id="PS50105">
    <property type="entry name" value="SAM_DOMAIN"/>
    <property type="match status" value="1"/>
</dbReference>
<dbReference type="SUPFAM" id="SSF50156">
    <property type="entry name" value="PDZ domain-like"/>
    <property type="match status" value="1"/>
</dbReference>
<dbReference type="GO" id="GO:0016020">
    <property type="term" value="C:membrane"/>
    <property type="evidence" value="ECO:0007669"/>
    <property type="project" value="InterPro"/>
</dbReference>
<sequence length="987" mass="111173">MEPITQWTPTQVVDWMRGLDDSLQQYIPKFEKEKIDGQQLLKISHQDLEELAVSRVGHQELILEAVDLLCALNYGVETENLKTLVGRMRAASNNLHNCASERRRSPSHDSSASNKPPNEFLTAVVELIGAAKGMLAWLDRTPLRGISDFTSIKNRIIQLCLELTTTVQKDCAVYEMEEKILEVARVLTEVCEATRRTTFDPLKSRTTCLEEVHITDVKPEEGLGMYIKSTYDGLHVITGTTENSPADRTQRIHAGDEVVRVNQQTVVGWHLKNLVSKMKEKPHSVLLTLKKRPSGTGNFTPAPLKNMRWRPPAVQSDPPGHAAHSSSVESSAKKEKPAILDLYLPPPPAVPYTPRDVKDAACPQVRMRQKAPESPNSSLDRDSRRRSNLIDYVSKPNVSISPPEIVIPQARLRQRTPSRGKPRPVSMPADTCVGLSDSPWAFGRKGEDVMRMYMSNERIPPIAEEAPCFPVPYRPASEKQLLRGVDHIRGSQCFINAELHSSATVLYRDTARRKSRTTRSSKRSSEPSSLSAWFARLKLFTHRLTQSTRNRFIGESPNARGEAVLSVSEFVCLLPKMRTNVFLEAIFYTSWKLHIFQCWLQNLLSFNVSSAEVSDMQESLPEQDFPTTTCQGDAGMSRRRISVKDLGEADCHGWLYKKRESRAFLRNKWKKYWFVLKGCSLYWYTNALALKAEGYINLRGFSLDQAYECKRKFAIKASHPQIVTLFFAAENTQDMYKWLSKLTAASNKKEPQELVTAEYTECYSEDSDEEDDVEETGAQYIEQLTSSSTNGCLPPPQSSSSPCQDMLPLLSPVCNTSECVSSDSESWLELSSDSQGATCVSKHSNIGQLQDYHGDEGPPSDELEMLYLHLKNASLSPCGELQPVTKRDYRSSFVRRCKNDTINEKLHLVRVLNSTLKAKEADLLAIEQVLADSLLDGSKYRQWKSANVLLLEEINQKRSTEEEKPSVQPEQMPSSKAVVFSETSLTL</sequence>
<dbReference type="CDD" id="cd09511">
    <property type="entry name" value="SAM_CNK1_2_3-suppressor"/>
    <property type="match status" value="1"/>
</dbReference>
<dbReference type="GeneID" id="108257645"/>
<dbReference type="PANTHER" id="PTHR12844">
    <property type="entry name" value="CONNECTOR ENCHANCER OF KINASE SUPPRESSOR OF RAS"/>
    <property type="match status" value="1"/>
</dbReference>
<dbReference type="CTD" id="154043"/>
<keyword evidence="9" id="KW-0808">Transferase</keyword>
<dbReference type="InterPro" id="IPR010599">
    <property type="entry name" value="CNK2/3_dom"/>
</dbReference>
<dbReference type="Pfam" id="PF06663">
    <property type="entry name" value="CNK2_3_dom"/>
    <property type="match status" value="1"/>
</dbReference>
<dbReference type="InterPro" id="IPR049628">
    <property type="entry name" value="CNK1-3_SAM"/>
</dbReference>
<accession>A0A9F7TGB0</accession>
<dbReference type="InterPro" id="IPR036034">
    <property type="entry name" value="PDZ_sf"/>
</dbReference>
<keyword evidence="2" id="KW-0597">Phosphoprotein</keyword>
<evidence type="ECO:0000313" key="8">
    <source>
        <dbReference type="Proteomes" id="UP000221080"/>
    </source>
</evidence>
<dbReference type="KEGG" id="ipu:108257645"/>
<feature type="region of interest" description="Disordered" evidence="3">
    <location>
        <begin position="290"/>
        <end position="334"/>
    </location>
</feature>
<dbReference type="FunFam" id="1.10.150.50:FF:000019">
    <property type="entry name" value="Connector enhancer of kinase suppressor of Ras 2"/>
    <property type="match status" value="1"/>
</dbReference>
<dbReference type="InterPro" id="IPR001849">
    <property type="entry name" value="PH_domain"/>
</dbReference>
<dbReference type="PROSITE" id="PS51290">
    <property type="entry name" value="CRIC"/>
    <property type="match status" value="1"/>
</dbReference>
<evidence type="ECO:0000259" key="4">
    <source>
        <dbReference type="PROSITE" id="PS50003"/>
    </source>
</evidence>
<dbReference type="Gene3D" id="2.30.29.30">
    <property type="entry name" value="Pleckstrin-homology domain (PH domain)/Phosphotyrosine-binding domain (PTB)"/>
    <property type="match status" value="1"/>
</dbReference>
<feature type="domain" description="CRIC" evidence="7">
    <location>
        <begin position="80"/>
        <end position="174"/>
    </location>
</feature>
<dbReference type="PANTHER" id="PTHR12844:SF17">
    <property type="entry name" value="CONNECTOR ENHANCER OF KINASE SUPPRESSOR OF RAS 3"/>
    <property type="match status" value="1"/>
</dbReference>
<feature type="domain" description="PDZ" evidence="6">
    <location>
        <begin position="211"/>
        <end position="293"/>
    </location>
</feature>
<dbReference type="RefSeq" id="XP_053531889.1">
    <property type="nucleotide sequence ID" value="XM_053675914.1"/>
</dbReference>
<dbReference type="Gene3D" id="2.30.42.10">
    <property type="match status" value="1"/>
</dbReference>
<dbReference type="GO" id="GO:0005737">
    <property type="term" value="C:cytoplasm"/>
    <property type="evidence" value="ECO:0007669"/>
    <property type="project" value="InterPro"/>
</dbReference>
<dbReference type="SMART" id="SM00228">
    <property type="entry name" value="PDZ"/>
    <property type="match status" value="1"/>
</dbReference>
<dbReference type="SUPFAM" id="SSF47769">
    <property type="entry name" value="SAM/Pointed domain"/>
    <property type="match status" value="1"/>
</dbReference>
<dbReference type="InterPro" id="IPR051566">
    <property type="entry name" value="CNKSR"/>
</dbReference>
<evidence type="ECO:0000259" key="5">
    <source>
        <dbReference type="PROSITE" id="PS50105"/>
    </source>
</evidence>
<feature type="region of interest" description="Disordered" evidence="3">
    <location>
        <begin position="958"/>
        <end position="987"/>
    </location>
</feature>
<dbReference type="Pfam" id="PF00536">
    <property type="entry name" value="SAM_1"/>
    <property type="match status" value="1"/>
</dbReference>